<keyword evidence="4" id="KW-1185">Reference proteome</keyword>
<dbReference type="SUPFAM" id="SSF52540">
    <property type="entry name" value="P-loop containing nucleoside triphosphate hydrolases"/>
    <property type="match status" value="1"/>
</dbReference>
<dbReference type="Pfam" id="PF23232">
    <property type="entry name" value="AAA_lid_13"/>
    <property type="match status" value="1"/>
</dbReference>
<evidence type="ECO:0000313" key="3">
    <source>
        <dbReference type="EMBL" id="KAK4243514.1"/>
    </source>
</evidence>
<feature type="non-terminal residue" evidence="3">
    <location>
        <position position="1"/>
    </location>
</feature>
<comment type="caution">
    <text evidence="3">The sequence shown here is derived from an EMBL/GenBank/DDBJ whole genome shotgun (WGS) entry which is preliminary data.</text>
</comment>
<dbReference type="PANTHER" id="PTHR46411:SF4">
    <property type="entry name" value="AAA+ ATPASE DOMAIN-CONTAINING PROTEIN"/>
    <property type="match status" value="1"/>
</dbReference>
<gene>
    <name evidence="3" type="ORF">C7999DRAFT_18143</name>
</gene>
<dbReference type="GO" id="GO:0016887">
    <property type="term" value="F:ATP hydrolysis activity"/>
    <property type="evidence" value="ECO:0007669"/>
    <property type="project" value="InterPro"/>
</dbReference>
<dbReference type="InterPro" id="IPR054289">
    <property type="entry name" value="DUF7025"/>
</dbReference>
<dbReference type="InterPro" id="IPR003593">
    <property type="entry name" value="AAA+_ATPase"/>
</dbReference>
<protein>
    <submittedName>
        <fullName evidence="3">P-loop containing nucleoside triphosphate hydrolase protein</fullName>
    </submittedName>
</protein>
<feature type="domain" description="AAA+ ATPase" evidence="2">
    <location>
        <begin position="483"/>
        <end position="608"/>
    </location>
</feature>
<dbReference type="InterPro" id="IPR056599">
    <property type="entry name" value="AAA_lid_fung"/>
</dbReference>
<reference evidence="3" key="2">
    <citation type="submission" date="2023-05" db="EMBL/GenBank/DDBJ databases">
        <authorList>
            <consortium name="Lawrence Berkeley National Laboratory"/>
            <person name="Steindorff A."/>
            <person name="Hensen N."/>
            <person name="Bonometti L."/>
            <person name="Westerberg I."/>
            <person name="Brannstrom I.O."/>
            <person name="Guillou S."/>
            <person name="Cros-Aarteil S."/>
            <person name="Calhoun S."/>
            <person name="Haridas S."/>
            <person name="Kuo A."/>
            <person name="Mondo S."/>
            <person name="Pangilinan J."/>
            <person name="Riley R."/>
            <person name="Labutti K."/>
            <person name="Andreopoulos B."/>
            <person name="Lipzen A."/>
            <person name="Chen C."/>
            <person name="Yanf M."/>
            <person name="Daum C."/>
            <person name="Ng V."/>
            <person name="Clum A."/>
            <person name="Ohm R."/>
            <person name="Martin F."/>
            <person name="Silar P."/>
            <person name="Natvig D."/>
            <person name="Lalanne C."/>
            <person name="Gautier V."/>
            <person name="Ament-Velasquez S.L."/>
            <person name="Kruys A."/>
            <person name="Hutchinson M.I."/>
            <person name="Powell A.J."/>
            <person name="Barry K."/>
            <person name="Miller A.N."/>
            <person name="Grigoriev I.V."/>
            <person name="Debuchy R."/>
            <person name="Gladieux P."/>
            <person name="Thoren M.H."/>
            <person name="Johannesson H."/>
        </authorList>
    </citation>
    <scope>NUCLEOTIDE SEQUENCE</scope>
    <source>
        <strain evidence="3">CBS 359.72</strain>
    </source>
</reference>
<dbReference type="Pfam" id="PF00004">
    <property type="entry name" value="AAA"/>
    <property type="match status" value="1"/>
</dbReference>
<sequence length="747" mass="85862">LVNYRTEYYSLITGVTANWDGSRSDKNAANEEGLVMEYVDVRNTQLPISRNGDAASQGGNKGLHVNSHSKGHSYITIFSPAVNEALRCVVDYYPSVDLSGNTIKVKEPFAIFVFYERELTEYRNRLLTETPDDSCANKYAHKHIGIVQDFVRSRVQKIVDAERERHARGFATFDMLWLLYKPGCDVYYDVSEVIEHEPYVLKDVDFYLANGVTNEYKLSCWNMDAAGTWVGPSPDSFEIRRFAGEIEIVKLRAYPCEFLKFAKGVTEEDALKIREHFISRGKKWYQLTKGRQCHDFEGFTTSFPRRKYTSLVMVDRIGYNWWSHKKLTNPTIEDSVAHTCSPLVICSCDRCGRLIYQRAVKPKFSGYSKFDADTVNELTEHHYFICENAVQAFVFRTRSWEYLHINGFRPPVFNKTLFDNLVLKESTKEMIKNLTEMYIRDSTIQSSQEESQYAIDITKILQPAKPVQKQATWSADYVQGKGDCLIFLFHGKPGVGKTYTAECIAEHTSRPLLTLTCADIGVKPDEIESSLLQWFKVAQDWGALVLIDEADIYMEERQTQDLERNHVVAGFLRALEYFRGILFLTTNRVGTFDEAFISRIHVPVYYAEFDDEQRARIWDRFFEKLEEDREATMRILQSTKDYTQSQELQDLEWNGREIRNGESFQVAVALAEAQGHKDKAGRVLIKPEHIKASVSMSGEFKNYLEHVHRAPQKKKAAMMGLRYDAYGVSPGGKGGRSQGEREDGDTY</sequence>
<dbReference type="InterPro" id="IPR003959">
    <property type="entry name" value="ATPase_AAA_core"/>
</dbReference>
<keyword evidence="3" id="KW-0378">Hydrolase</keyword>
<dbReference type="InterPro" id="IPR027417">
    <property type="entry name" value="P-loop_NTPase"/>
</dbReference>
<dbReference type="AlphaFoldDB" id="A0AAN7HKL7"/>
<evidence type="ECO:0000256" key="1">
    <source>
        <dbReference type="SAM" id="MobiDB-lite"/>
    </source>
</evidence>
<dbReference type="Proteomes" id="UP001303647">
    <property type="component" value="Unassembled WGS sequence"/>
</dbReference>
<dbReference type="Pfam" id="PF22942">
    <property type="entry name" value="DUF7025"/>
    <property type="match status" value="1"/>
</dbReference>
<accession>A0AAN7HKL7</accession>
<name>A0AAN7HKL7_9PEZI</name>
<organism evidence="3 4">
    <name type="scientific">Corynascus novoguineensis</name>
    <dbReference type="NCBI Taxonomy" id="1126955"/>
    <lineage>
        <taxon>Eukaryota</taxon>
        <taxon>Fungi</taxon>
        <taxon>Dikarya</taxon>
        <taxon>Ascomycota</taxon>
        <taxon>Pezizomycotina</taxon>
        <taxon>Sordariomycetes</taxon>
        <taxon>Sordariomycetidae</taxon>
        <taxon>Sordariales</taxon>
        <taxon>Chaetomiaceae</taxon>
        <taxon>Corynascus</taxon>
    </lineage>
</organism>
<reference evidence="3" key="1">
    <citation type="journal article" date="2023" name="Mol. Phylogenet. Evol.">
        <title>Genome-scale phylogeny and comparative genomics of the fungal order Sordariales.</title>
        <authorList>
            <person name="Hensen N."/>
            <person name="Bonometti L."/>
            <person name="Westerberg I."/>
            <person name="Brannstrom I.O."/>
            <person name="Guillou S."/>
            <person name="Cros-Aarteil S."/>
            <person name="Calhoun S."/>
            <person name="Haridas S."/>
            <person name="Kuo A."/>
            <person name="Mondo S."/>
            <person name="Pangilinan J."/>
            <person name="Riley R."/>
            <person name="LaButti K."/>
            <person name="Andreopoulos B."/>
            <person name="Lipzen A."/>
            <person name="Chen C."/>
            <person name="Yan M."/>
            <person name="Daum C."/>
            <person name="Ng V."/>
            <person name="Clum A."/>
            <person name="Steindorff A."/>
            <person name="Ohm R.A."/>
            <person name="Martin F."/>
            <person name="Silar P."/>
            <person name="Natvig D.O."/>
            <person name="Lalanne C."/>
            <person name="Gautier V."/>
            <person name="Ament-Velasquez S.L."/>
            <person name="Kruys A."/>
            <person name="Hutchinson M.I."/>
            <person name="Powell A.J."/>
            <person name="Barry K."/>
            <person name="Miller A.N."/>
            <person name="Grigoriev I.V."/>
            <person name="Debuchy R."/>
            <person name="Gladieux P."/>
            <person name="Hiltunen Thoren M."/>
            <person name="Johannesson H."/>
        </authorList>
    </citation>
    <scope>NUCLEOTIDE SEQUENCE</scope>
    <source>
        <strain evidence="3">CBS 359.72</strain>
    </source>
</reference>
<dbReference type="Gene3D" id="3.40.50.300">
    <property type="entry name" value="P-loop containing nucleotide triphosphate hydrolases"/>
    <property type="match status" value="1"/>
</dbReference>
<dbReference type="EMBL" id="MU857808">
    <property type="protein sequence ID" value="KAK4243514.1"/>
    <property type="molecule type" value="Genomic_DNA"/>
</dbReference>
<evidence type="ECO:0000313" key="4">
    <source>
        <dbReference type="Proteomes" id="UP001303647"/>
    </source>
</evidence>
<dbReference type="GO" id="GO:0005524">
    <property type="term" value="F:ATP binding"/>
    <property type="evidence" value="ECO:0007669"/>
    <property type="project" value="InterPro"/>
</dbReference>
<proteinExistence type="predicted"/>
<dbReference type="SMART" id="SM00382">
    <property type="entry name" value="AAA"/>
    <property type="match status" value="1"/>
</dbReference>
<feature type="region of interest" description="Disordered" evidence="1">
    <location>
        <begin position="727"/>
        <end position="747"/>
    </location>
</feature>
<evidence type="ECO:0000259" key="2">
    <source>
        <dbReference type="SMART" id="SM00382"/>
    </source>
</evidence>
<dbReference type="PANTHER" id="PTHR46411">
    <property type="entry name" value="FAMILY ATPASE, PUTATIVE-RELATED"/>
    <property type="match status" value="1"/>
</dbReference>